<evidence type="ECO:0000313" key="2">
    <source>
        <dbReference type="Proteomes" id="UP000887159"/>
    </source>
</evidence>
<dbReference type="Proteomes" id="UP000887159">
    <property type="component" value="Unassembled WGS sequence"/>
</dbReference>
<dbReference type="Gene3D" id="3.30.420.10">
    <property type="entry name" value="Ribonuclease H-like superfamily/Ribonuclease H"/>
    <property type="match status" value="1"/>
</dbReference>
<evidence type="ECO:0008006" key="3">
    <source>
        <dbReference type="Google" id="ProtNLM"/>
    </source>
</evidence>
<dbReference type="PANTHER" id="PTHR47326:SF1">
    <property type="entry name" value="HTH PSQ-TYPE DOMAIN-CONTAINING PROTEIN"/>
    <property type="match status" value="1"/>
</dbReference>
<dbReference type="PANTHER" id="PTHR47326">
    <property type="entry name" value="TRANSPOSABLE ELEMENT TC3 TRANSPOSASE-LIKE PROTEIN"/>
    <property type="match status" value="1"/>
</dbReference>
<sequence>MVTSKQKAFCVLQFAKTESAITVQRAFRIKFGCQPPNDNNILSEPNNFIWQQDGAPPHWHFSLRDWLNIPVPNQWIGLKEPPDKTCIAWPPRSPDLTPCDFYLWGLIEIVCAFLRYQLTFQT</sequence>
<accession>A0A8X6V3Y9</accession>
<name>A0A8X6V3Y9_TRICX</name>
<dbReference type="InterPro" id="IPR036397">
    <property type="entry name" value="RNaseH_sf"/>
</dbReference>
<dbReference type="GO" id="GO:0003676">
    <property type="term" value="F:nucleic acid binding"/>
    <property type="evidence" value="ECO:0007669"/>
    <property type="project" value="InterPro"/>
</dbReference>
<organism evidence="1 2">
    <name type="scientific">Trichonephila clavipes</name>
    <name type="common">Golden silk orbweaver</name>
    <name type="synonym">Nephila clavipes</name>
    <dbReference type="NCBI Taxonomy" id="2585209"/>
    <lineage>
        <taxon>Eukaryota</taxon>
        <taxon>Metazoa</taxon>
        <taxon>Ecdysozoa</taxon>
        <taxon>Arthropoda</taxon>
        <taxon>Chelicerata</taxon>
        <taxon>Arachnida</taxon>
        <taxon>Araneae</taxon>
        <taxon>Araneomorphae</taxon>
        <taxon>Entelegynae</taxon>
        <taxon>Araneoidea</taxon>
        <taxon>Nephilidae</taxon>
        <taxon>Trichonephila</taxon>
    </lineage>
</organism>
<keyword evidence="2" id="KW-1185">Reference proteome</keyword>
<evidence type="ECO:0000313" key="1">
    <source>
        <dbReference type="EMBL" id="GFX98398.1"/>
    </source>
</evidence>
<dbReference type="EMBL" id="BMAU01021202">
    <property type="protein sequence ID" value="GFX98398.1"/>
    <property type="molecule type" value="Genomic_DNA"/>
</dbReference>
<comment type="caution">
    <text evidence="1">The sequence shown here is derived from an EMBL/GenBank/DDBJ whole genome shotgun (WGS) entry which is preliminary data.</text>
</comment>
<proteinExistence type="predicted"/>
<reference evidence="1" key="1">
    <citation type="submission" date="2020-08" db="EMBL/GenBank/DDBJ databases">
        <title>Multicomponent nature underlies the extraordinary mechanical properties of spider dragline silk.</title>
        <authorList>
            <person name="Kono N."/>
            <person name="Nakamura H."/>
            <person name="Mori M."/>
            <person name="Yoshida Y."/>
            <person name="Ohtoshi R."/>
            <person name="Malay A.D."/>
            <person name="Moran D.A.P."/>
            <person name="Tomita M."/>
            <person name="Numata K."/>
            <person name="Arakawa K."/>
        </authorList>
    </citation>
    <scope>NUCLEOTIDE SEQUENCE</scope>
</reference>
<gene>
    <name evidence="1" type="primary">NCL1_41851</name>
    <name evidence="1" type="ORF">TNCV_4001671</name>
</gene>
<dbReference type="AlphaFoldDB" id="A0A8X6V3Y9"/>
<protein>
    <recommendedName>
        <fullName evidence="3">DUF4817 domain-containing protein</fullName>
    </recommendedName>
</protein>